<proteinExistence type="predicted"/>
<dbReference type="InterPro" id="IPR001638">
    <property type="entry name" value="Solute-binding_3/MltF_N"/>
</dbReference>
<protein>
    <submittedName>
        <fullName evidence="4">ABC transporter substrate-binding protein</fullName>
    </submittedName>
</protein>
<dbReference type="Pfam" id="PF00497">
    <property type="entry name" value="SBP_bac_3"/>
    <property type="match status" value="1"/>
</dbReference>
<dbReference type="PANTHER" id="PTHR35936:SF19">
    <property type="entry name" value="AMINO-ACID-BINDING PROTEIN YXEM-RELATED"/>
    <property type="match status" value="1"/>
</dbReference>
<dbReference type="SUPFAM" id="SSF53850">
    <property type="entry name" value="Periplasmic binding protein-like II"/>
    <property type="match status" value="1"/>
</dbReference>
<evidence type="ECO:0000256" key="1">
    <source>
        <dbReference type="ARBA" id="ARBA00022729"/>
    </source>
</evidence>
<sequence length="288" mass="31028">MGRHYPSRPGYRRLAVLAAVLTLSCAGLAEADPAKIGNCELTGGKGTMPFSPARSGQLTVEVNLPGPGWWNGETVDSIKDGYEYCMAANIAWRAGLENLTVVNVSWDALVAGQTKNFDLALSQISITEPRKKVVEFSIPYFDSDIGVLVRQGTKVNETSIKDMRFGVQQATTGADFVINRIKPAHLKVFPDTPSMFTALMAGQVDVALTDTAIVLGQAAHSDGTLEVAGQYSTGEKYGALYPKGSPNKDVLNKIIQSLIDDGTLQKLATRYLAEAWGADPTKIPYFKP</sequence>
<gene>
    <name evidence="4" type="ORF">SMD27_13130</name>
</gene>
<dbReference type="Proteomes" id="UP001279642">
    <property type="component" value="Unassembled WGS sequence"/>
</dbReference>
<evidence type="ECO:0000259" key="3">
    <source>
        <dbReference type="SMART" id="SM00062"/>
    </source>
</evidence>
<accession>A0ABU5EE32</accession>
<dbReference type="CDD" id="cd13530">
    <property type="entry name" value="PBP2_peptides_like"/>
    <property type="match status" value="1"/>
</dbReference>
<feature type="chain" id="PRO_5047180391" evidence="2">
    <location>
        <begin position="32"/>
        <end position="288"/>
    </location>
</feature>
<comment type="caution">
    <text evidence="4">The sequence shown here is derived from an EMBL/GenBank/DDBJ whole genome shotgun (WGS) entry which is preliminary data.</text>
</comment>
<feature type="signal peptide" evidence="2">
    <location>
        <begin position="1"/>
        <end position="31"/>
    </location>
</feature>
<dbReference type="EMBL" id="JAXCLW010000003">
    <property type="protein sequence ID" value="MDY0883790.1"/>
    <property type="molecule type" value="Genomic_DNA"/>
</dbReference>
<keyword evidence="1 2" id="KW-0732">Signal</keyword>
<dbReference type="PROSITE" id="PS51257">
    <property type="entry name" value="PROKAR_LIPOPROTEIN"/>
    <property type="match status" value="1"/>
</dbReference>
<reference evidence="4 5" key="1">
    <citation type="journal article" date="2016" name="Antonie Van Leeuwenhoek">
        <title>Dongia soli sp. nov., isolated from soil from Dokdo, Korea.</title>
        <authorList>
            <person name="Kim D.U."/>
            <person name="Lee H."/>
            <person name="Kim H."/>
            <person name="Kim S.G."/>
            <person name="Ka J.O."/>
        </authorList>
    </citation>
    <scope>NUCLEOTIDE SEQUENCE [LARGE SCALE GENOMIC DNA]</scope>
    <source>
        <strain evidence="4 5">D78</strain>
    </source>
</reference>
<evidence type="ECO:0000256" key="2">
    <source>
        <dbReference type="SAM" id="SignalP"/>
    </source>
</evidence>
<dbReference type="SMART" id="SM00062">
    <property type="entry name" value="PBPb"/>
    <property type="match status" value="1"/>
</dbReference>
<feature type="domain" description="Solute-binding protein family 3/N-terminal" evidence="3">
    <location>
        <begin position="77"/>
        <end position="275"/>
    </location>
</feature>
<name>A0ABU5EE32_9PROT</name>
<organism evidence="4 5">
    <name type="scientific">Dongia soli</name>
    <dbReference type="NCBI Taxonomy" id="600628"/>
    <lineage>
        <taxon>Bacteria</taxon>
        <taxon>Pseudomonadati</taxon>
        <taxon>Pseudomonadota</taxon>
        <taxon>Alphaproteobacteria</taxon>
        <taxon>Rhodospirillales</taxon>
        <taxon>Dongiaceae</taxon>
        <taxon>Dongia</taxon>
    </lineage>
</organism>
<dbReference type="RefSeq" id="WP_320508857.1">
    <property type="nucleotide sequence ID" value="NZ_JAXCLW010000003.1"/>
</dbReference>
<dbReference type="PANTHER" id="PTHR35936">
    <property type="entry name" value="MEMBRANE-BOUND LYTIC MUREIN TRANSGLYCOSYLASE F"/>
    <property type="match status" value="1"/>
</dbReference>
<evidence type="ECO:0000313" key="4">
    <source>
        <dbReference type="EMBL" id="MDY0883790.1"/>
    </source>
</evidence>
<keyword evidence="5" id="KW-1185">Reference proteome</keyword>
<dbReference type="Gene3D" id="3.40.190.10">
    <property type="entry name" value="Periplasmic binding protein-like II"/>
    <property type="match status" value="2"/>
</dbReference>
<evidence type="ECO:0000313" key="5">
    <source>
        <dbReference type="Proteomes" id="UP001279642"/>
    </source>
</evidence>